<evidence type="ECO:0000256" key="2">
    <source>
        <dbReference type="ARBA" id="ARBA00012705"/>
    </source>
</evidence>
<dbReference type="InterPro" id="IPR016039">
    <property type="entry name" value="Thiolase-like"/>
</dbReference>
<dbReference type="FunFam" id="3.40.47.10:FF:000010">
    <property type="entry name" value="Acetyl-CoA acetyltransferase (Thiolase)"/>
    <property type="match status" value="1"/>
</dbReference>
<evidence type="ECO:0000256" key="3">
    <source>
        <dbReference type="ARBA" id="ARBA00022679"/>
    </source>
</evidence>
<dbReference type="RefSeq" id="WP_161448666.1">
    <property type="nucleotide sequence ID" value="NZ_WYDN01000005.1"/>
</dbReference>
<dbReference type="SUPFAM" id="SSF53901">
    <property type="entry name" value="Thiolase-like"/>
    <property type="match status" value="2"/>
</dbReference>
<gene>
    <name evidence="10" type="ORF">GT020_07365</name>
</gene>
<reference evidence="10 11" key="1">
    <citation type="submission" date="2020-01" db="EMBL/GenBank/DDBJ databases">
        <title>Glutamicibacter soli M275.</title>
        <authorList>
            <person name="Meng X."/>
        </authorList>
    </citation>
    <scope>NUCLEOTIDE SEQUENCE [LARGE SCALE GENOMIC DNA]</scope>
    <source>
        <strain evidence="10 11">M275</strain>
    </source>
</reference>
<comment type="similarity">
    <text evidence="1 7">Belongs to the thiolase-like superfamily. Thiolase family.</text>
</comment>
<dbReference type="InterPro" id="IPR020616">
    <property type="entry name" value="Thiolase_N"/>
</dbReference>
<protein>
    <recommendedName>
        <fullName evidence="5">Probable acetyl-CoA acetyltransferase</fullName>
        <ecNumber evidence="2">2.3.1.9</ecNumber>
    </recommendedName>
</protein>
<feature type="active site" description="Proton acceptor" evidence="6">
    <location>
        <position position="355"/>
    </location>
</feature>
<evidence type="ECO:0000256" key="1">
    <source>
        <dbReference type="ARBA" id="ARBA00010982"/>
    </source>
</evidence>
<feature type="active site" description="Proton acceptor" evidence="6">
    <location>
        <position position="385"/>
    </location>
</feature>
<evidence type="ECO:0000259" key="9">
    <source>
        <dbReference type="Pfam" id="PF02803"/>
    </source>
</evidence>
<dbReference type="PROSITE" id="PS00099">
    <property type="entry name" value="THIOLASE_3"/>
    <property type="match status" value="1"/>
</dbReference>
<dbReference type="EMBL" id="WYDN01000005">
    <property type="protein sequence ID" value="NAZ15884.1"/>
    <property type="molecule type" value="Genomic_DNA"/>
</dbReference>
<feature type="domain" description="Thiolase C-terminal" evidence="9">
    <location>
        <begin position="277"/>
        <end position="397"/>
    </location>
</feature>
<comment type="caution">
    <text evidence="10">The sequence shown here is derived from an EMBL/GenBank/DDBJ whole genome shotgun (WGS) entry which is preliminary data.</text>
</comment>
<dbReference type="GO" id="GO:0003985">
    <property type="term" value="F:acetyl-CoA C-acetyltransferase activity"/>
    <property type="evidence" value="ECO:0007669"/>
    <property type="project" value="UniProtKB-EC"/>
</dbReference>
<dbReference type="Gene3D" id="3.40.47.10">
    <property type="match status" value="1"/>
</dbReference>
<dbReference type="PANTHER" id="PTHR18919:SF107">
    <property type="entry name" value="ACETYL-COA ACETYLTRANSFERASE, CYTOSOLIC"/>
    <property type="match status" value="1"/>
</dbReference>
<sequence>MQQAYLYDAIRTPFGKIGGALSGHRPDDLAAHVVRELVARSASLDPATIDESIFGNANGAGEENRNVARMATLLAGLPTSIPGTTMNRLCGSSLDAAIAASRQIAAGDADLVLVGGVESMSRAPWVLPKTERPFPMSNLELSNTTLGWRLVNPAMPGEWTVSLGEATEQLRERHQITRENQDEFSARSHQQAATAWDAGKYQDLVVPVPPASKRGTEVTRDETIRADSTAQTLAGLRTVFRTGENATVTAGNASPMSDGASAAFIGSERGGQLLGAEPIARIVSNGAFALDPQFFGFAPVEAANKAVAKAGLTWKDISAVELNEAFAAQSLACVRAWDIDESIVNAWGGAIAIGHPLGASGLRILGTLARRLAESGQRYGVAAICIGVGQGLAVVLENTTA</sequence>
<dbReference type="InterPro" id="IPR020613">
    <property type="entry name" value="Thiolase_CS"/>
</dbReference>
<evidence type="ECO:0000313" key="11">
    <source>
        <dbReference type="Proteomes" id="UP000477543"/>
    </source>
</evidence>
<dbReference type="Pfam" id="PF02803">
    <property type="entry name" value="Thiolase_C"/>
    <property type="match status" value="1"/>
</dbReference>
<feature type="active site" description="Acyl-thioester intermediate" evidence="6">
    <location>
        <position position="90"/>
    </location>
</feature>
<dbReference type="InterPro" id="IPR020610">
    <property type="entry name" value="Thiolase_AS"/>
</dbReference>
<dbReference type="PROSITE" id="PS00737">
    <property type="entry name" value="THIOLASE_2"/>
    <property type="match status" value="1"/>
</dbReference>
<dbReference type="Pfam" id="PF00108">
    <property type="entry name" value="Thiolase_N"/>
    <property type="match status" value="1"/>
</dbReference>
<organism evidence="10 11">
    <name type="scientific">Glutamicibacter soli</name>
    <dbReference type="NCBI Taxonomy" id="453836"/>
    <lineage>
        <taxon>Bacteria</taxon>
        <taxon>Bacillati</taxon>
        <taxon>Actinomycetota</taxon>
        <taxon>Actinomycetes</taxon>
        <taxon>Micrococcales</taxon>
        <taxon>Micrococcaceae</taxon>
        <taxon>Glutamicibacter</taxon>
    </lineage>
</organism>
<keyword evidence="3 7" id="KW-0808">Transferase</keyword>
<evidence type="ECO:0000256" key="4">
    <source>
        <dbReference type="ARBA" id="ARBA00023315"/>
    </source>
</evidence>
<name>A0A6L9G3U0_9MICC</name>
<dbReference type="Proteomes" id="UP000477543">
    <property type="component" value="Unassembled WGS sequence"/>
</dbReference>
<evidence type="ECO:0000256" key="7">
    <source>
        <dbReference type="RuleBase" id="RU003557"/>
    </source>
</evidence>
<dbReference type="InterPro" id="IPR020617">
    <property type="entry name" value="Thiolase_C"/>
</dbReference>
<evidence type="ECO:0000313" key="10">
    <source>
        <dbReference type="EMBL" id="NAZ15884.1"/>
    </source>
</evidence>
<dbReference type="InterPro" id="IPR002155">
    <property type="entry name" value="Thiolase"/>
</dbReference>
<accession>A0A6L9G3U0</accession>
<dbReference type="PANTHER" id="PTHR18919">
    <property type="entry name" value="ACETYL-COA C-ACYLTRANSFERASE"/>
    <property type="match status" value="1"/>
</dbReference>
<dbReference type="PIRSF" id="PIRSF000429">
    <property type="entry name" value="Ac-CoA_Ac_transf"/>
    <property type="match status" value="1"/>
</dbReference>
<evidence type="ECO:0000259" key="8">
    <source>
        <dbReference type="Pfam" id="PF00108"/>
    </source>
</evidence>
<keyword evidence="4 7" id="KW-0012">Acyltransferase</keyword>
<dbReference type="NCBIfam" id="TIGR01930">
    <property type="entry name" value="AcCoA-C-Actrans"/>
    <property type="match status" value="1"/>
</dbReference>
<dbReference type="AlphaFoldDB" id="A0A6L9G3U0"/>
<feature type="domain" description="Thiolase N-terminal" evidence="8">
    <location>
        <begin position="8"/>
        <end position="268"/>
    </location>
</feature>
<evidence type="ECO:0000256" key="6">
    <source>
        <dbReference type="PIRSR" id="PIRSR000429-1"/>
    </source>
</evidence>
<dbReference type="EC" id="2.3.1.9" evidence="2"/>
<proteinExistence type="inferred from homology"/>
<evidence type="ECO:0000256" key="5">
    <source>
        <dbReference type="ARBA" id="ARBA00040529"/>
    </source>
</evidence>
<dbReference type="CDD" id="cd00751">
    <property type="entry name" value="thiolase"/>
    <property type="match status" value="1"/>
</dbReference>